<dbReference type="Proteomes" id="UP000251075">
    <property type="component" value="Unassembled WGS sequence"/>
</dbReference>
<dbReference type="AlphaFoldDB" id="A0A364NTE2"/>
<evidence type="ECO:0000259" key="4">
    <source>
        <dbReference type="PROSITE" id="PS50042"/>
    </source>
</evidence>
<sequence length="244" mass="25955">MHISTSPLRRSAVTHSQGIEQTILAALSGIPVLAPLAERPMAELLAMVSIRFQDDGAPLFSQGDASDSLYLVLEGEVVLSASAFSGGESTVIGIVQAGECFGEEAFLGHQRLVNARAGIVSQVMAIDPALVTRDDRSILEHVFRRLTTLMAEVAALKSVPPAQRLARLLMSMARQDEGAVTLPLPAMHKTMAGWVGVRPETFSSRVLPKLKAVGVSFDGNRIGIADLAALGRFAQSRSVMKGAR</sequence>
<reference evidence="5 6" key="1">
    <citation type="submission" date="2017-11" db="EMBL/GenBank/DDBJ databases">
        <title>Draft genome sequence of magnetotactic bacterium Magnetospirillum kuznetsovii LBB-42.</title>
        <authorList>
            <person name="Grouzdev D.S."/>
            <person name="Rysina M.S."/>
            <person name="Baslerov R.V."/>
            <person name="Koziaeva V."/>
        </authorList>
    </citation>
    <scope>NUCLEOTIDE SEQUENCE [LARGE SCALE GENOMIC DNA]</scope>
    <source>
        <strain evidence="5 6">LBB-42</strain>
    </source>
</reference>
<proteinExistence type="predicted"/>
<dbReference type="PANTHER" id="PTHR24567:SF74">
    <property type="entry name" value="HTH-TYPE TRANSCRIPTIONAL REGULATOR ARCR"/>
    <property type="match status" value="1"/>
</dbReference>
<dbReference type="InterPro" id="IPR012318">
    <property type="entry name" value="HTH_CRP"/>
</dbReference>
<dbReference type="SUPFAM" id="SSF51206">
    <property type="entry name" value="cAMP-binding domain-like"/>
    <property type="match status" value="1"/>
</dbReference>
<organism evidence="5 6">
    <name type="scientific">Paramagnetospirillum kuznetsovii</name>
    <dbReference type="NCBI Taxonomy" id="2053833"/>
    <lineage>
        <taxon>Bacteria</taxon>
        <taxon>Pseudomonadati</taxon>
        <taxon>Pseudomonadota</taxon>
        <taxon>Alphaproteobacteria</taxon>
        <taxon>Rhodospirillales</taxon>
        <taxon>Magnetospirillaceae</taxon>
        <taxon>Paramagnetospirillum</taxon>
    </lineage>
</organism>
<gene>
    <name evidence="5" type="ORF">CU669_18875</name>
</gene>
<dbReference type="GO" id="GO:0003700">
    <property type="term" value="F:DNA-binding transcription factor activity"/>
    <property type="evidence" value="ECO:0007669"/>
    <property type="project" value="TreeGrafter"/>
</dbReference>
<dbReference type="GO" id="GO:0005829">
    <property type="term" value="C:cytosol"/>
    <property type="evidence" value="ECO:0007669"/>
    <property type="project" value="TreeGrafter"/>
</dbReference>
<keyword evidence="3" id="KW-0804">Transcription</keyword>
<dbReference type="InterPro" id="IPR018490">
    <property type="entry name" value="cNMP-bd_dom_sf"/>
</dbReference>
<keyword evidence="6" id="KW-1185">Reference proteome</keyword>
<dbReference type="InterPro" id="IPR050397">
    <property type="entry name" value="Env_Response_Regulators"/>
</dbReference>
<dbReference type="SUPFAM" id="SSF46785">
    <property type="entry name" value="Winged helix' DNA-binding domain"/>
    <property type="match status" value="1"/>
</dbReference>
<keyword evidence="2" id="KW-0238">DNA-binding</keyword>
<dbReference type="GO" id="GO:0003677">
    <property type="term" value="F:DNA binding"/>
    <property type="evidence" value="ECO:0007669"/>
    <property type="project" value="UniProtKB-KW"/>
</dbReference>
<keyword evidence="1" id="KW-0805">Transcription regulation</keyword>
<dbReference type="InterPro" id="IPR036388">
    <property type="entry name" value="WH-like_DNA-bd_sf"/>
</dbReference>
<comment type="caution">
    <text evidence="5">The sequence shown here is derived from an EMBL/GenBank/DDBJ whole genome shotgun (WGS) entry which is preliminary data.</text>
</comment>
<evidence type="ECO:0000313" key="5">
    <source>
        <dbReference type="EMBL" id="RAU20312.1"/>
    </source>
</evidence>
<evidence type="ECO:0000256" key="2">
    <source>
        <dbReference type="ARBA" id="ARBA00023125"/>
    </source>
</evidence>
<dbReference type="InterPro" id="IPR000595">
    <property type="entry name" value="cNMP-bd_dom"/>
</dbReference>
<accession>A0A364NTE2</accession>
<dbReference type="PROSITE" id="PS50042">
    <property type="entry name" value="CNMP_BINDING_3"/>
    <property type="match status" value="1"/>
</dbReference>
<dbReference type="InterPro" id="IPR036390">
    <property type="entry name" value="WH_DNA-bd_sf"/>
</dbReference>
<dbReference type="PANTHER" id="PTHR24567">
    <property type="entry name" value="CRP FAMILY TRANSCRIPTIONAL REGULATORY PROTEIN"/>
    <property type="match status" value="1"/>
</dbReference>
<dbReference type="CDD" id="cd00038">
    <property type="entry name" value="CAP_ED"/>
    <property type="match status" value="1"/>
</dbReference>
<dbReference type="OrthoDB" id="3525895at2"/>
<dbReference type="Pfam" id="PF00027">
    <property type="entry name" value="cNMP_binding"/>
    <property type="match status" value="1"/>
</dbReference>
<dbReference type="Gene3D" id="1.10.10.10">
    <property type="entry name" value="Winged helix-like DNA-binding domain superfamily/Winged helix DNA-binding domain"/>
    <property type="match status" value="1"/>
</dbReference>
<protein>
    <recommendedName>
        <fullName evidence="4">Cyclic nucleotide-binding domain-containing protein</fullName>
    </recommendedName>
</protein>
<dbReference type="RefSeq" id="WP_112147149.1">
    <property type="nucleotide sequence ID" value="NZ_PGTO01000026.1"/>
</dbReference>
<evidence type="ECO:0000313" key="6">
    <source>
        <dbReference type="Proteomes" id="UP000251075"/>
    </source>
</evidence>
<evidence type="ECO:0000256" key="3">
    <source>
        <dbReference type="ARBA" id="ARBA00023163"/>
    </source>
</evidence>
<dbReference type="Gene3D" id="2.60.120.10">
    <property type="entry name" value="Jelly Rolls"/>
    <property type="match status" value="1"/>
</dbReference>
<dbReference type="Pfam" id="PF13545">
    <property type="entry name" value="HTH_Crp_2"/>
    <property type="match status" value="1"/>
</dbReference>
<evidence type="ECO:0000256" key="1">
    <source>
        <dbReference type="ARBA" id="ARBA00023015"/>
    </source>
</evidence>
<name>A0A364NTE2_9PROT</name>
<dbReference type="InterPro" id="IPR014710">
    <property type="entry name" value="RmlC-like_jellyroll"/>
</dbReference>
<feature type="domain" description="Cyclic nucleotide-binding" evidence="4">
    <location>
        <begin position="32"/>
        <end position="120"/>
    </location>
</feature>
<dbReference type="SMART" id="SM00100">
    <property type="entry name" value="cNMP"/>
    <property type="match status" value="1"/>
</dbReference>
<dbReference type="EMBL" id="PGTO01000026">
    <property type="protein sequence ID" value="RAU20312.1"/>
    <property type="molecule type" value="Genomic_DNA"/>
</dbReference>